<evidence type="ECO:0000256" key="9">
    <source>
        <dbReference type="ARBA" id="ARBA00022618"/>
    </source>
</evidence>
<dbReference type="InterPro" id="IPR036635">
    <property type="entry name" value="MurB_C_sf"/>
</dbReference>
<dbReference type="PANTHER" id="PTHR21071">
    <property type="entry name" value="UDP-N-ACETYLENOLPYRUVOYLGLUCOSAMINE REDUCTASE"/>
    <property type="match status" value="1"/>
</dbReference>
<dbReference type="Gene3D" id="3.30.43.10">
    <property type="entry name" value="Uridine Diphospho-n-acetylenolpyruvylglucosamine Reductase, domain 2"/>
    <property type="match status" value="1"/>
</dbReference>
<evidence type="ECO:0000256" key="16">
    <source>
        <dbReference type="ARBA" id="ARBA00023306"/>
    </source>
</evidence>
<dbReference type="InterPro" id="IPR036318">
    <property type="entry name" value="FAD-bd_PCMH-like_sf"/>
</dbReference>
<evidence type="ECO:0000256" key="17">
    <source>
        <dbReference type="ARBA" id="ARBA00023316"/>
    </source>
</evidence>
<dbReference type="Gene3D" id="3.30.465.10">
    <property type="match status" value="1"/>
</dbReference>
<comment type="subcellular location">
    <subcellularLocation>
        <location evidence="3 20">Cytoplasm</location>
    </subcellularLocation>
</comment>
<dbReference type="GO" id="GO:0008360">
    <property type="term" value="P:regulation of cell shape"/>
    <property type="evidence" value="ECO:0007669"/>
    <property type="project" value="UniProtKB-KW"/>
</dbReference>
<evidence type="ECO:0000313" key="22">
    <source>
        <dbReference type="EMBL" id="RWU11806.1"/>
    </source>
</evidence>
<comment type="cofactor">
    <cofactor evidence="1 20">
        <name>FAD</name>
        <dbReference type="ChEBI" id="CHEBI:57692"/>
    </cofactor>
</comment>
<dbReference type="Gene3D" id="3.90.78.10">
    <property type="entry name" value="UDP-N-acetylenolpyruvoylglucosamine reductase, C-terminal domain"/>
    <property type="match status" value="1"/>
</dbReference>
<dbReference type="HAMAP" id="MF_00037">
    <property type="entry name" value="MurB"/>
    <property type="match status" value="1"/>
</dbReference>
<comment type="similarity">
    <text evidence="5 20">Belongs to the MurB family.</text>
</comment>
<comment type="caution">
    <text evidence="22">The sequence shown here is derived from an EMBL/GenBank/DDBJ whole genome shotgun (WGS) entry which is preliminary data.</text>
</comment>
<dbReference type="GO" id="GO:0005829">
    <property type="term" value="C:cytosol"/>
    <property type="evidence" value="ECO:0007669"/>
    <property type="project" value="TreeGrafter"/>
</dbReference>
<feature type="active site" evidence="20">
    <location>
        <position position="321"/>
    </location>
</feature>
<evidence type="ECO:0000256" key="7">
    <source>
        <dbReference type="ARBA" id="ARBA00015188"/>
    </source>
</evidence>
<keyword evidence="15 20" id="KW-0560">Oxidoreductase</keyword>
<dbReference type="PANTHER" id="PTHR21071:SF4">
    <property type="entry name" value="UDP-N-ACETYLENOLPYRUVOYLGLUCOSAMINE REDUCTASE"/>
    <property type="match status" value="1"/>
</dbReference>
<comment type="function">
    <text evidence="2 20">Cell wall formation.</text>
</comment>
<dbReference type="NCBIfam" id="NF000755">
    <property type="entry name" value="PRK00046.1"/>
    <property type="match status" value="1"/>
</dbReference>
<comment type="pathway">
    <text evidence="4 20">Cell wall biogenesis; peptidoglycan biosynthesis.</text>
</comment>
<feature type="domain" description="FAD-binding PCMH-type" evidence="21">
    <location>
        <begin position="18"/>
        <end position="180"/>
    </location>
</feature>
<comment type="catalytic activity">
    <reaction evidence="19 20">
        <text>UDP-N-acetyl-alpha-D-muramate + NADP(+) = UDP-N-acetyl-3-O-(1-carboxyvinyl)-alpha-D-glucosamine + NADPH + H(+)</text>
        <dbReference type="Rhea" id="RHEA:12248"/>
        <dbReference type="ChEBI" id="CHEBI:15378"/>
        <dbReference type="ChEBI" id="CHEBI:57783"/>
        <dbReference type="ChEBI" id="CHEBI:58349"/>
        <dbReference type="ChEBI" id="CHEBI:68483"/>
        <dbReference type="ChEBI" id="CHEBI:70757"/>
        <dbReference type="EC" id="1.3.1.98"/>
    </reaction>
</comment>
<dbReference type="GO" id="GO:0008762">
    <property type="term" value="F:UDP-N-acetylmuramate dehydrogenase activity"/>
    <property type="evidence" value="ECO:0007669"/>
    <property type="project" value="UniProtKB-UniRule"/>
</dbReference>
<evidence type="ECO:0000256" key="14">
    <source>
        <dbReference type="ARBA" id="ARBA00022984"/>
    </source>
</evidence>
<keyword evidence="23" id="KW-1185">Reference proteome</keyword>
<evidence type="ECO:0000256" key="5">
    <source>
        <dbReference type="ARBA" id="ARBA00010485"/>
    </source>
</evidence>
<dbReference type="Pfam" id="PF01565">
    <property type="entry name" value="FAD_binding_4"/>
    <property type="match status" value="1"/>
</dbReference>
<evidence type="ECO:0000256" key="8">
    <source>
        <dbReference type="ARBA" id="ARBA00022490"/>
    </source>
</evidence>
<dbReference type="NCBIfam" id="TIGR00179">
    <property type="entry name" value="murB"/>
    <property type="match status" value="1"/>
</dbReference>
<dbReference type="InterPro" id="IPR011601">
    <property type="entry name" value="MurB_C"/>
</dbReference>
<dbReference type="SUPFAM" id="SSF56176">
    <property type="entry name" value="FAD-binding/transporter-associated domain-like"/>
    <property type="match status" value="1"/>
</dbReference>
<dbReference type="InterPro" id="IPR016169">
    <property type="entry name" value="FAD-bd_PCMH_sub2"/>
</dbReference>
<keyword evidence="14 20" id="KW-0573">Peptidoglycan synthesis</keyword>
<feature type="active site" evidence="20">
    <location>
        <position position="157"/>
    </location>
</feature>
<dbReference type="InterPro" id="IPR016167">
    <property type="entry name" value="FAD-bd_PCMH_sub1"/>
</dbReference>
<evidence type="ECO:0000256" key="3">
    <source>
        <dbReference type="ARBA" id="ARBA00004496"/>
    </source>
</evidence>
<organism evidence="22 23">
    <name type="scientific">Pseudidiomarina gelatinasegens</name>
    <dbReference type="NCBI Taxonomy" id="2487740"/>
    <lineage>
        <taxon>Bacteria</taxon>
        <taxon>Pseudomonadati</taxon>
        <taxon>Pseudomonadota</taxon>
        <taxon>Gammaproteobacteria</taxon>
        <taxon>Alteromonadales</taxon>
        <taxon>Idiomarinaceae</taxon>
        <taxon>Pseudidiomarina</taxon>
    </lineage>
</organism>
<gene>
    <name evidence="20" type="primary">murB</name>
    <name evidence="22" type="ORF">EGC76_05995</name>
</gene>
<keyword evidence="8 20" id="KW-0963">Cytoplasm</keyword>
<dbReference type="InterPro" id="IPR006094">
    <property type="entry name" value="Oxid_FAD_bind_N"/>
</dbReference>
<dbReference type="InterPro" id="IPR003170">
    <property type="entry name" value="MurB"/>
</dbReference>
<name>A0A451GF88_9GAMM</name>
<feature type="active site" description="Proton donor" evidence="20">
    <location>
        <position position="225"/>
    </location>
</feature>
<dbReference type="OrthoDB" id="9804753at2"/>
<dbReference type="GO" id="GO:0071949">
    <property type="term" value="F:FAD binding"/>
    <property type="evidence" value="ECO:0007669"/>
    <property type="project" value="InterPro"/>
</dbReference>
<evidence type="ECO:0000256" key="4">
    <source>
        <dbReference type="ARBA" id="ARBA00004752"/>
    </source>
</evidence>
<evidence type="ECO:0000313" key="23">
    <source>
        <dbReference type="Proteomes" id="UP000288789"/>
    </source>
</evidence>
<keyword evidence="10 20" id="KW-0285">Flavoprotein</keyword>
<keyword evidence="17 20" id="KW-0961">Cell wall biogenesis/degradation</keyword>
<evidence type="ECO:0000256" key="11">
    <source>
        <dbReference type="ARBA" id="ARBA00022827"/>
    </source>
</evidence>
<evidence type="ECO:0000256" key="6">
    <source>
        <dbReference type="ARBA" id="ARBA00012518"/>
    </source>
</evidence>
<evidence type="ECO:0000259" key="21">
    <source>
        <dbReference type="PROSITE" id="PS51387"/>
    </source>
</evidence>
<reference evidence="22 23" key="1">
    <citation type="submission" date="2018-12" db="EMBL/GenBank/DDBJ databases">
        <authorList>
            <person name="Li A."/>
            <person name="Zhang M."/>
            <person name="Zhu H."/>
        </authorList>
    </citation>
    <scope>NUCLEOTIDE SEQUENCE [LARGE SCALE GENOMIC DNA]</scope>
    <source>
        <strain evidence="22 23">R04H25</strain>
    </source>
</reference>
<keyword evidence="16 20" id="KW-0131">Cell cycle</keyword>
<evidence type="ECO:0000256" key="2">
    <source>
        <dbReference type="ARBA" id="ARBA00003921"/>
    </source>
</evidence>
<dbReference type="GO" id="GO:0051301">
    <property type="term" value="P:cell division"/>
    <property type="evidence" value="ECO:0007669"/>
    <property type="project" value="UniProtKB-KW"/>
</dbReference>
<evidence type="ECO:0000256" key="1">
    <source>
        <dbReference type="ARBA" id="ARBA00001974"/>
    </source>
</evidence>
<proteinExistence type="inferred from homology"/>
<protein>
    <recommendedName>
        <fullName evidence="7 20">UDP-N-acetylenolpyruvoylglucosamine reductase</fullName>
        <ecNumber evidence="6 20">1.3.1.98</ecNumber>
    </recommendedName>
    <alternativeName>
        <fullName evidence="18 20">UDP-N-acetylmuramate dehydrogenase</fullName>
    </alternativeName>
</protein>
<keyword evidence="9 20" id="KW-0132">Cell division</keyword>
<evidence type="ECO:0000256" key="19">
    <source>
        <dbReference type="ARBA" id="ARBA00048914"/>
    </source>
</evidence>
<evidence type="ECO:0000256" key="13">
    <source>
        <dbReference type="ARBA" id="ARBA00022960"/>
    </source>
</evidence>
<sequence>MNDVIESTNLSCLHSFRLPSEAARIIVLDDLSQLSGIPSNAYILGAGSNTLFLEDIEFPILHVRLMGIEIHESLDFWQVHVAAGENWHELVCKLHAQGIFGFENLALIPGTVGAAPVQNIGAYGREVSEFIESVEVWDRQSQSRYMLANDACHFAYRDSIFKQNPARWLITSVRFKIPKNWQAEVSYGELKSLSLPVTPADIFEKVIAIRTAKLPDPKRIPNAGSFFKNPLVEPSQLKELISRYPEMPYFTSPSGKIKLAAGWMIDYLRLKGYSIGGAAVHDKQALVLINIGSATGEDVLNLARYIQEKVNLEFGVNLEAEVRLIGGQGMMSL</sequence>
<dbReference type="GO" id="GO:0071555">
    <property type="term" value="P:cell wall organization"/>
    <property type="evidence" value="ECO:0007669"/>
    <property type="project" value="UniProtKB-KW"/>
</dbReference>
<evidence type="ECO:0000256" key="18">
    <source>
        <dbReference type="ARBA" id="ARBA00031026"/>
    </source>
</evidence>
<keyword evidence="13 20" id="KW-0133">Cell shape</keyword>
<accession>A0A451GF88</accession>
<dbReference type="InterPro" id="IPR016166">
    <property type="entry name" value="FAD-bd_PCMH"/>
</dbReference>
<dbReference type="AlphaFoldDB" id="A0A451GF88"/>
<keyword evidence="12 20" id="KW-0521">NADP</keyword>
<keyword evidence="11 20" id="KW-0274">FAD</keyword>
<dbReference type="GO" id="GO:0009252">
    <property type="term" value="P:peptidoglycan biosynthetic process"/>
    <property type="evidence" value="ECO:0007669"/>
    <property type="project" value="UniProtKB-UniRule"/>
</dbReference>
<evidence type="ECO:0000256" key="20">
    <source>
        <dbReference type="HAMAP-Rule" id="MF_00037"/>
    </source>
</evidence>
<dbReference type="RefSeq" id="WP_128352090.1">
    <property type="nucleotide sequence ID" value="NZ_RSFE01000003.1"/>
</dbReference>
<dbReference type="SUPFAM" id="SSF56194">
    <property type="entry name" value="Uridine diphospho-N-Acetylenolpyruvylglucosamine reductase, MurB, C-terminal domain"/>
    <property type="match status" value="1"/>
</dbReference>
<dbReference type="EMBL" id="RSFE01000003">
    <property type="protein sequence ID" value="RWU11806.1"/>
    <property type="molecule type" value="Genomic_DNA"/>
</dbReference>
<evidence type="ECO:0000256" key="15">
    <source>
        <dbReference type="ARBA" id="ARBA00023002"/>
    </source>
</evidence>
<evidence type="ECO:0000256" key="12">
    <source>
        <dbReference type="ARBA" id="ARBA00022857"/>
    </source>
</evidence>
<dbReference type="Pfam" id="PF02873">
    <property type="entry name" value="MurB_C"/>
    <property type="match status" value="1"/>
</dbReference>
<dbReference type="Proteomes" id="UP000288789">
    <property type="component" value="Unassembled WGS sequence"/>
</dbReference>
<evidence type="ECO:0000256" key="10">
    <source>
        <dbReference type="ARBA" id="ARBA00022630"/>
    </source>
</evidence>
<dbReference type="EC" id="1.3.1.98" evidence="6 20"/>
<dbReference type="UniPathway" id="UPA00219"/>
<dbReference type="PROSITE" id="PS51387">
    <property type="entry name" value="FAD_PCMH"/>
    <property type="match status" value="1"/>
</dbReference>